<dbReference type="GO" id="GO:0002128">
    <property type="term" value="P:tRNA nucleoside ribose methylation"/>
    <property type="evidence" value="ECO:0007669"/>
    <property type="project" value="TreeGrafter"/>
</dbReference>
<dbReference type="GO" id="GO:0106339">
    <property type="term" value="F:tRNA (cytidine(32)-2'-O)-methyltransferase activity"/>
    <property type="evidence" value="ECO:0007669"/>
    <property type="project" value="RHEA"/>
</dbReference>
<evidence type="ECO:0000256" key="1">
    <source>
        <dbReference type="ARBA" id="ARBA00007228"/>
    </source>
</evidence>
<dbReference type="Proteomes" id="UP000199305">
    <property type="component" value="Unassembled WGS sequence"/>
</dbReference>
<dbReference type="InterPro" id="IPR004384">
    <property type="entry name" value="RNA_MeTrfase_TrmJ/LasT"/>
</dbReference>
<evidence type="ECO:0000256" key="2">
    <source>
        <dbReference type="ARBA" id="ARBA00022603"/>
    </source>
</evidence>
<keyword evidence="4 5" id="KW-0949">S-adenosyl-L-methionine</keyword>
<feature type="domain" description="tRNA/rRNA methyltransferase SpoU type" evidence="6">
    <location>
        <begin position="57"/>
        <end position="206"/>
    </location>
</feature>
<dbReference type="GO" id="GO:0005829">
    <property type="term" value="C:cytosol"/>
    <property type="evidence" value="ECO:0007669"/>
    <property type="project" value="TreeGrafter"/>
</dbReference>
<comment type="catalytic activity">
    <reaction evidence="5">
        <text>uridine(32) in tRNA + S-adenosyl-L-methionine = 2'-O-methyluridine(32) in tRNA + S-adenosyl-L-homocysteine + H(+)</text>
        <dbReference type="Rhea" id="RHEA:42936"/>
        <dbReference type="Rhea" id="RHEA-COMP:10107"/>
        <dbReference type="Rhea" id="RHEA-COMP:10290"/>
        <dbReference type="ChEBI" id="CHEBI:15378"/>
        <dbReference type="ChEBI" id="CHEBI:57856"/>
        <dbReference type="ChEBI" id="CHEBI:59789"/>
        <dbReference type="ChEBI" id="CHEBI:65315"/>
        <dbReference type="ChEBI" id="CHEBI:74478"/>
        <dbReference type="EC" id="2.1.1.200"/>
    </reaction>
</comment>
<keyword evidence="5" id="KW-0963">Cytoplasm</keyword>
<dbReference type="NCBIfam" id="TIGR00050">
    <property type="entry name" value="rRNA_methyl_1"/>
    <property type="match status" value="1"/>
</dbReference>
<name>A0A1G8X024_9GAMM</name>
<dbReference type="Gene3D" id="3.40.1280.10">
    <property type="match status" value="1"/>
</dbReference>
<dbReference type="CDD" id="cd18093">
    <property type="entry name" value="SpoU-like_TrmJ"/>
    <property type="match status" value="1"/>
</dbReference>
<dbReference type="PANTHER" id="PTHR42786:SF2">
    <property type="entry name" value="TRNA (CYTIDINE_URIDINE-2'-O-)-METHYLTRANSFERASE TRMJ"/>
    <property type="match status" value="1"/>
</dbReference>
<keyword evidence="3 7" id="KW-0808">Transferase</keyword>
<dbReference type="EC" id="2.1.1.200" evidence="5"/>
<dbReference type="GO" id="GO:0003723">
    <property type="term" value="F:RNA binding"/>
    <property type="evidence" value="ECO:0007669"/>
    <property type="project" value="InterPro"/>
</dbReference>
<dbReference type="GO" id="GO:0160206">
    <property type="term" value="F:tRNA (cytidine(32)/uridine(32)-2'-O)-methyltransferase activity"/>
    <property type="evidence" value="ECO:0007669"/>
    <property type="project" value="UniProtKB-EC"/>
</dbReference>
<protein>
    <recommendedName>
        <fullName evidence="5">tRNA (cytidine/uridine-2'-O-)-methyltransferase TrmJ</fullName>
        <ecNumber evidence="5">2.1.1.200</ecNumber>
    </recommendedName>
    <alternativeName>
        <fullName evidence="5">tRNA (cytidine(32)/uridine(32)-2'-O)-methyltransferase</fullName>
    </alternativeName>
    <alternativeName>
        <fullName evidence="5">tRNA Cm32/Um32 methyltransferase</fullName>
    </alternativeName>
</protein>
<evidence type="ECO:0000256" key="4">
    <source>
        <dbReference type="ARBA" id="ARBA00022691"/>
    </source>
</evidence>
<dbReference type="SUPFAM" id="SSF75217">
    <property type="entry name" value="alpha/beta knot"/>
    <property type="match status" value="1"/>
</dbReference>
<dbReference type="Gene3D" id="1.10.8.590">
    <property type="match status" value="1"/>
</dbReference>
<dbReference type="NCBIfam" id="NF011694">
    <property type="entry name" value="PRK15114.1"/>
    <property type="match status" value="1"/>
</dbReference>
<dbReference type="STRING" id="658219.SAMN05216212_0917"/>
<dbReference type="InterPro" id="IPR001537">
    <property type="entry name" value="SpoU_MeTrfase"/>
</dbReference>
<dbReference type="Pfam" id="PF00588">
    <property type="entry name" value="SpoU_methylase"/>
    <property type="match status" value="1"/>
</dbReference>
<organism evidence="7 8">
    <name type="scientific">Microbulbifer yueqingensis</name>
    <dbReference type="NCBI Taxonomy" id="658219"/>
    <lineage>
        <taxon>Bacteria</taxon>
        <taxon>Pseudomonadati</taxon>
        <taxon>Pseudomonadota</taxon>
        <taxon>Gammaproteobacteria</taxon>
        <taxon>Cellvibrionales</taxon>
        <taxon>Microbulbiferaceae</taxon>
        <taxon>Microbulbifer</taxon>
    </lineage>
</organism>
<evidence type="ECO:0000256" key="3">
    <source>
        <dbReference type="ARBA" id="ARBA00022679"/>
    </source>
</evidence>
<comment type="similarity">
    <text evidence="1">Belongs to the class IV-like SAM-binding methyltransferase superfamily. RNA methyltransferase TrmH family.</text>
</comment>
<comment type="subunit">
    <text evidence="5">Homodimer.</text>
</comment>
<dbReference type="AlphaFoldDB" id="A0A1G8X024"/>
<comment type="catalytic activity">
    <reaction evidence="5">
        <text>cytidine(32) in tRNA + S-adenosyl-L-methionine = 2'-O-methylcytidine(32) in tRNA + S-adenosyl-L-homocysteine + H(+)</text>
        <dbReference type="Rhea" id="RHEA:42932"/>
        <dbReference type="Rhea" id="RHEA-COMP:10288"/>
        <dbReference type="Rhea" id="RHEA-COMP:10289"/>
        <dbReference type="ChEBI" id="CHEBI:15378"/>
        <dbReference type="ChEBI" id="CHEBI:57856"/>
        <dbReference type="ChEBI" id="CHEBI:59789"/>
        <dbReference type="ChEBI" id="CHEBI:74495"/>
        <dbReference type="ChEBI" id="CHEBI:82748"/>
        <dbReference type="EC" id="2.1.1.200"/>
    </reaction>
</comment>
<keyword evidence="8" id="KW-1185">Reference proteome</keyword>
<dbReference type="EMBL" id="FNFH01000002">
    <property type="protein sequence ID" value="SDJ83998.1"/>
    <property type="molecule type" value="Genomic_DNA"/>
</dbReference>
<dbReference type="FunFam" id="3.40.1280.10:FF:000006">
    <property type="entry name" value="Uncharacterized tRNA/rRNA methyltransferase HI_0380"/>
    <property type="match status" value="1"/>
</dbReference>
<dbReference type="InterPro" id="IPR029026">
    <property type="entry name" value="tRNA_m1G_MTases_N"/>
</dbReference>
<evidence type="ECO:0000313" key="8">
    <source>
        <dbReference type="Proteomes" id="UP000199305"/>
    </source>
</evidence>
<evidence type="ECO:0000259" key="6">
    <source>
        <dbReference type="Pfam" id="PF00588"/>
    </source>
</evidence>
<comment type="function">
    <text evidence="5">Catalyzes the formation of 2'O-methylated cytidine (Cm32) or 2'O-methylated uridine (Um32) at position 32 in tRNA.</text>
</comment>
<keyword evidence="5" id="KW-0819">tRNA processing</keyword>
<accession>A0A1G8X024</accession>
<reference evidence="8" key="1">
    <citation type="submission" date="2016-10" db="EMBL/GenBank/DDBJ databases">
        <authorList>
            <person name="Varghese N."/>
            <person name="Submissions S."/>
        </authorList>
    </citation>
    <scope>NUCLEOTIDE SEQUENCE [LARGE SCALE GENOMIC DNA]</scope>
    <source>
        <strain evidence="8">CGMCC 1.10658</strain>
    </source>
</reference>
<sequence length="313" mass="34037">MTRESLDLRGPGGPDAAIVGIPDQICYTRAPQTARIDSDSMAKSPLDNAPLDALDNVRVVLVNSAHPGNIGGAARALKNMGLRQLYLVAPREFPAANAIWRAAGAADLLETAVVVDTLEEAVADCGLVVATSARERRIPWPLLTPRECGERAVAEAGTHPVALVFGREDRGLTNEELQACNFHVHIPANPEYSSLNLATAVQVLAYEVRMAALEAQRGERLSYADWDRPPAKASDMELYFEHLQQALAELGFIDPDNPRQTMTRLRRLFSRVRPDDMELGILRGMLTAIQNYIHRTGGKGRPDNASAADGEEG</sequence>
<comment type="subcellular location">
    <subcellularLocation>
        <location evidence="5">Cytoplasm</location>
    </subcellularLocation>
</comment>
<gene>
    <name evidence="5" type="primary">trmJ</name>
    <name evidence="7" type="ORF">SAMN05216212_0917</name>
</gene>
<dbReference type="InterPro" id="IPR029028">
    <property type="entry name" value="Alpha/beta_knot_MTases"/>
</dbReference>
<keyword evidence="2 5" id="KW-0489">Methyltransferase</keyword>
<dbReference type="PANTHER" id="PTHR42786">
    <property type="entry name" value="TRNA/RRNA METHYLTRANSFERASE"/>
    <property type="match status" value="1"/>
</dbReference>
<evidence type="ECO:0000313" key="7">
    <source>
        <dbReference type="EMBL" id="SDJ83998.1"/>
    </source>
</evidence>
<evidence type="ECO:0000256" key="5">
    <source>
        <dbReference type="RuleBase" id="RU362024"/>
    </source>
</evidence>
<proteinExistence type="inferred from homology"/>